<evidence type="ECO:0000313" key="5">
    <source>
        <dbReference type="Proteomes" id="UP000594263"/>
    </source>
</evidence>
<feature type="domain" description="Oxidoreductase N-terminal" evidence="3">
    <location>
        <begin position="21"/>
        <end position="126"/>
    </location>
</feature>
<dbReference type="InterPro" id="IPR013149">
    <property type="entry name" value="ADH-like_C"/>
</dbReference>
<keyword evidence="1" id="KW-0560">Oxidoreductase</keyword>
<dbReference type="EnsemblPlants" id="Kaladp0513s0001.1.v1.1">
    <property type="protein sequence ID" value="Kaladp0513s0001.1.v1.1"/>
    <property type="gene ID" value="Kaladp0513s0001.v1.1"/>
</dbReference>
<dbReference type="Gene3D" id="3.90.180.10">
    <property type="entry name" value="Medium-chain alcohol dehydrogenases, catalytic domain"/>
    <property type="match status" value="1"/>
</dbReference>
<dbReference type="SUPFAM" id="SSF51735">
    <property type="entry name" value="NAD(P)-binding Rossmann-fold domains"/>
    <property type="match status" value="1"/>
</dbReference>
<dbReference type="Pfam" id="PF16884">
    <property type="entry name" value="ADH_N_2"/>
    <property type="match status" value="1"/>
</dbReference>
<keyword evidence="5" id="KW-1185">Reference proteome</keyword>
<dbReference type="Gramene" id="Kaladp0513s0001.1.v1.1">
    <property type="protein sequence ID" value="Kaladp0513s0001.1.v1.1"/>
    <property type="gene ID" value="Kaladp0513s0001.v1.1"/>
</dbReference>
<dbReference type="AlphaFoldDB" id="A0A7N0VAF9"/>
<evidence type="ECO:0000313" key="4">
    <source>
        <dbReference type="EnsemblPlants" id="Kaladp0513s0001.1.v1.1"/>
    </source>
</evidence>
<dbReference type="Gene3D" id="3.40.50.720">
    <property type="entry name" value="NAD(P)-binding Rossmann-like Domain"/>
    <property type="match status" value="1"/>
</dbReference>
<dbReference type="FunFam" id="3.40.50.720:FF:000121">
    <property type="entry name" value="Prostaglandin reductase 2"/>
    <property type="match status" value="1"/>
</dbReference>
<feature type="domain" description="Alcohol dehydrogenase-like C-terminal" evidence="2">
    <location>
        <begin position="177"/>
        <end position="308"/>
    </location>
</feature>
<dbReference type="InterPro" id="IPR011032">
    <property type="entry name" value="GroES-like_sf"/>
</dbReference>
<sequence>MKEKEEVDDAQVNEEVENGRIIFRKYIDRLPQVSDFEYDDESTIKLKVAPGSGALLVKNLYLSCESYMRGRMQDFRGSHNPPFTPGSPIEGYGVFRVVDSDNPEFKPGDVAVGVTRWEEYSLLENTGQLRKIEREDIPLSYHLGLLGMAGFTAYAGYHQVCSPKKGDYFLVSAASGPVGQLVGQLAKLQGCYVVGSTSSNKKVDLLKKKLGFDEAFNYNEEPDLEAALKRYFPEGIDVYFDSVGGSMLDAALSNMRVHGRIAACGMVSQNSMSRSAGIYNLMGLVLKRVRVHGFLVTDHLHLFPKFLEDIITLYKEGKIAYIEDVRHGLESAPF</sequence>
<evidence type="ECO:0000256" key="1">
    <source>
        <dbReference type="ARBA" id="ARBA00023002"/>
    </source>
</evidence>
<dbReference type="Pfam" id="PF00107">
    <property type="entry name" value="ADH_zinc_N"/>
    <property type="match status" value="1"/>
</dbReference>
<dbReference type="InterPro" id="IPR036291">
    <property type="entry name" value="NAD(P)-bd_dom_sf"/>
</dbReference>
<dbReference type="Proteomes" id="UP000594263">
    <property type="component" value="Unplaced"/>
</dbReference>
<dbReference type="SUPFAM" id="SSF50129">
    <property type="entry name" value="GroES-like"/>
    <property type="match status" value="1"/>
</dbReference>
<dbReference type="GO" id="GO:0016628">
    <property type="term" value="F:oxidoreductase activity, acting on the CH-CH group of donors, NAD or NADP as acceptor"/>
    <property type="evidence" value="ECO:0007669"/>
    <property type="project" value="InterPro"/>
</dbReference>
<dbReference type="InterPro" id="IPR045010">
    <property type="entry name" value="MDR_fam"/>
</dbReference>
<dbReference type="InterPro" id="IPR041694">
    <property type="entry name" value="ADH_N_2"/>
</dbReference>
<organism evidence="4 5">
    <name type="scientific">Kalanchoe fedtschenkoi</name>
    <name type="common">Lavender scallops</name>
    <name type="synonym">South American air plant</name>
    <dbReference type="NCBI Taxonomy" id="63787"/>
    <lineage>
        <taxon>Eukaryota</taxon>
        <taxon>Viridiplantae</taxon>
        <taxon>Streptophyta</taxon>
        <taxon>Embryophyta</taxon>
        <taxon>Tracheophyta</taxon>
        <taxon>Spermatophyta</taxon>
        <taxon>Magnoliopsida</taxon>
        <taxon>eudicotyledons</taxon>
        <taxon>Gunneridae</taxon>
        <taxon>Pentapetalae</taxon>
        <taxon>Saxifragales</taxon>
        <taxon>Crassulaceae</taxon>
        <taxon>Kalanchoe</taxon>
    </lineage>
</organism>
<dbReference type="PANTHER" id="PTHR43205:SF35">
    <property type="entry name" value="ZINC-BINDING DEHYDROGENASE FAMILY PROTEIN"/>
    <property type="match status" value="1"/>
</dbReference>
<accession>A0A7N0VAF9</accession>
<name>A0A7N0VAF9_KALFE</name>
<evidence type="ECO:0000259" key="2">
    <source>
        <dbReference type="Pfam" id="PF00107"/>
    </source>
</evidence>
<evidence type="ECO:0000259" key="3">
    <source>
        <dbReference type="Pfam" id="PF16884"/>
    </source>
</evidence>
<dbReference type="PANTHER" id="PTHR43205">
    <property type="entry name" value="PROSTAGLANDIN REDUCTASE"/>
    <property type="match status" value="1"/>
</dbReference>
<protein>
    <submittedName>
        <fullName evidence="4">Uncharacterized protein</fullName>
    </submittedName>
</protein>
<proteinExistence type="predicted"/>
<reference evidence="4" key="1">
    <citation type="submission" date="2021-01" db="UniProtKB">
        <authorList>
            <consortium name="EnsemblPlants"/>
        </authorList>
    </citation>
    <scope>IDENTIFICATION</scope>
</reference>